<dbReference type="RefSeq" id="WP_407641212.1">
    <property type="nucleotide sequence ID" value="NZ_FNHH01000036.1"/>
</dbReference>
<feature type="transmembrane region" description="Helical" evidence="6">
    <location>
        <begin position="91"/>
        <end position="112"/>
    </location>
</feature>
<comment type="subcellular location">
    <subcellularLocation>
        <location evidence="1">Cell membrane</location>
        <topology evidence="1">Multi-pass membrane protein</topology>
    </subcellularLocation>
</comment>
<evidence type="ECO:0000256" key="3">
    <source>
        <dbReference type="ARBA" id="ARBA00022692"/>
    </source>
</evidence>
<evidence type="ECO:0000256" key="2">
    <source>
        <dbReference type="ARBA" id="ARBA00022475"/>
    </source>
</evidence>
<feature type="transmembrane region" description="Helical" evidence="6">
    <location>
        <begin position="124"/>
        <end position="143"/>
    </location>
</feature>
<dbReference type="PANTHER" id="PTHR30250:SF11">
    <property type="entry name" value="O-ANTIGEN TRANSPORTER-RELATED"/>
    <property type="match status" value="1"/>
</dbReference>
<dbReference type="Pfam" id="PF01943">
    <property type="entry name" value="Polysacc_synt"/>
    <property type="match status" value="1"/>
</dbReference>
<keyword evidence="2" id="KW-1003">Cell membrane</keyword>
<dbReference type="Proteomes" id="UP000199226">
    <property type="component" value="Unassembled WGS sequence"/>
</dbReference>
<name>A0A1G9Y9C4_9SPHI</name>
<dbReference type="InterPro" id="IPR050833">
    <property type="entry name" value="Poly_Biosynth_Transport"/>
</dbReference>
<evidence type="ECO:0000256" key="1">
    <source>
        <dbReference type="ARBA" id="ARBA00004651"/>
    </source>
</evidence>
<keyword evidence="4 6" id="KW-1133">Transmembrane helix</keyword>
<accession>A0A1G9Y9C4</accession>
<evidence type="ECO:0000256" key="5">
    <source>
        <dbReference type="ARBA" id="ARBA00023136"/>
    </source>
</evidence>
<feature type="transmembrane region" description="Helical" evidence="6">
    <location>
        <begin position="335"/>
        <end position="357"/>
    </location>
</feature>
<dbReference type="PANTHER" id="PTHR30250">
    <property type="entry name" value="PST FAMILY PREDICTED COLANIC ACID TRANSPORTER"/>
    <property type="match status" value="1"/>
</dbReference>
<feature type="transmembrane region" description="Helical" evidence="6">
    <location>
        <begin position="388"/>
        <end position="406"/>
    </location>
</feature>
<evidence type="ECO:0000313" key="7">
    <source>
        <dbReference type="EMBL" id="SDN05135.1"/>
    </source>
</evidence>
<organism evidence="7 8">
    <name type="scientific">Daejeonella rubra</name>
    <dbReference type="NCBI Taxonomy" id="990371"/>
    <lineage>
        <taxon>Bacteria</taxon>
        <taxon>Pseudomonadati</taxon>
        <taxon>Bacteroidota</taxon>
        <taxon>Sphingobacteriia</taxon>
        <taxon>Sphingobacteriales</taxon>
        <taxon>Sphingobacteriaceae</taxon>
        <taxon>Daejeonella</taxon>
    </lineage>
</organism>
<dbReference type="STRING" id="990371.SAMN05421813_13619"/>
<feature type="transmembrane region" description="Helical" evidence="6">
    <location>
        <begin position="21"/>
        <end position="43"/>
    </location>
</feature>
<feature type="transmembrane region" description="Helical" evidence="6">
    <location>
        <begin position="49"/>
        <end position="70"/>
    </location>
</feature>
<proteinExistence type="predicted"/>
<keyword evidence="5 6" id="KW-0472">Membrane</keyword>
<evidence type="ECO:0000256" key="4">
    <source>
        <dbReference type="ARBA" id="ARBA00022989"/>
    </source>
</evidence>
<reference evidence="8" key="1">
    <citation type="submission" date="2016-10" db="EMBL/GenBank/DDBJ databases">
        <authorList>
            <person name="Varghese N."/>
            <person name="Submissions S."/>
        </authorList>
    </citation>
    <scope>NUCLEOTIDE SEQUENCE [LARGE SCALE GENOMIC DNA]</scope>
    <source>
        <strain evidence="8">DSM 24536</strain>
    </source>
</reference>
<feature type="transmembrane region" description="Helical" evidence="6">
    <location>
        <begin position="300"/>
        <end position="323"/>
    </location>
</feature>
<feature type="transmembrane region" description="Helical" evidence="6">
    <location>
        <begin position="183"/>
        <end position="201"/>
    </location>
</feature>
<dbReference type="AlphaFoldDB" id="A0A1G9Y9C4"/>
<evidence type="ECO:0000313" key="8">
    <source>
        <dbReference type="Proteomes" id="UP000199226"/>
    </source>
</evidence>
<dbReference type="EMBL" id="FNHH01000036">
    <property type="protein sequence ID" value="SDN05135.1"/>
    <property type="molecule type" value="Genomic_DNA"/>
</dbReference>
<dbReference type="GO" id="GO:0005886">
    <property type="term" value="C:plasma membrane"/>
    <property type="evidence" value="ECO:0007669"/>
    <property type="project" value="UniProtKB-SubCell"/>
</dbReference>
<evidence type="ECO:0000256" key="6">
    <source>
        <dbReference type="SAM" id="Phobius"/>
    </source>
</evidence>
<gene>
    <name evidence="7" type="ORF">SAMN05421813_13619</name>
</gene>
<dbReference type="InterPro" id="IPR002797">
    <property type="entry name" value="Polysacc_synth"/>
</dbReference>
<feature type="transmembrane region" description="Helical" evidence="6">
    <location>
        <begin position="364"/>
        <end position="382"/>
    </location>
</feature>
<feature type="transmembrane region" description="Helical" evidence="6">
    <location>
        <begin position="260"/>
        <end position="279"/>
    </location>
</feature>
<feature type="transmembrane region" description="Helical" evidence="6">
    <location>
        <begin position="150"/>
        <end position="171"/>
    </location>
</feature>
<keyword evidence="8" id="KW-1185">Reference proteome</keyword>
<sequence length="420" mass="47469">MKFQILSIVKRVGNNSIFSSFLNLSSISVSNILLLILLHPILNRKIGEAYGMFIVANQFAMLIGIIINYGTNQSGIKDIALAKDDKEQRAIEFYNVLVVRALIFVFFAIAMLVGNSMNIHNYSYFFLAVPLMFAEVINPLFLYIGIERLIMFNIINMSIKLAVILSVIFFINGPGDAERVNLFIGVIHIFGYFFLIIYASVKFGLPLRIRLLNYTELLKSNFYLVSNGVSVHLQQSLMVFAIYRWGSAGWLTAYSVGDKIIWSVRLLIISISSAIYPRAALVYNESKQSFINMKERYNKLLALCFGMLSLAFLIFAPIIVRIYTGEDNQTAVLFLRLMSFSPLLAALNALNILHLLISNQNKQILKIGLLLLITSLCLSGFAIYSMHIFLVGIYAAVMEGLALIYYTKRLSMDKYGDSRY</sequence>
<feature type="transmembrane region" description="Helical" evidence="6">
    <location>
        <begin position="222"/>
        <end position="245"/>
    </location>
</feature>
<keyword evidence="3 6" id="KW-0812">Transmembrane</keyword>
<protein>
    <submittedName>
        <fullName evidence="7">Membrane protein involved in the export of O-antigen and teichoic acid</fullName>
    </submittedName>
</protein>